<evidence type="ECO:0000256" key="2">
    <source>
        <dbReference type="SAM" id="SignalP"/>
    </source>
</evidence>
<evidence type="ECO:0000313" key="4">
    <source>
        <dbReference type="Proteomes" id="UP001163846"/>
    </source>
</evidence>
<gene>
    <name evidence="3" type="ORF">F5878DRAFT_674712</name>
</gene>
<comment type="caution">
    <text evidence="3">The sequence shown here is derived from an EMBL/GenBank/DDBJ whole genome shotgun (WGS) entry which is preliminary data.</text>
</comment>
<feature type="chain" id="PRO_5041333584" evidence="2">
    <location>
        <begin position="23"/>
        <end position="356"/>
    </location>
</feature>
<keyword evidence="2" id="KW-0732">Signal</keyword>
<protein>
    <submittedName>
        <fullName evidence="3">Uncharacterized protein</fullName>
    </submittedName>
</protein>
<name>A0AA38PCF5_9AGAR</name>
<keyword evidence="4" id="KW-1185">Reference proteome</keyword>
<feature type="region of interest" description="Disordered" evidence="1">
    <location>
        <begin position="22"/>
        <end position="43"/>
    </location>
</feature>
<evidence type="ECO:0000256" key="1">
    <source>
        <dbReference type="SAM" id="MobiDB-lite"/>
    </source>
</evidence>
<dbReference type="EMBL" id="MU806082">
    <property type="protein sequence ID" value="KAJ3840354.1"/>
    <property type="molecule type" value="Genomic_DNA"/>
</dbReference>
<dbReference type="AlphaFoldDB" id="A0AA38PCF5"/>
<sequence>MFRRNSLLQLIVAAAVVLTARSLPTPNPPTQQPSGSSSRPNQWMKGWTDADLTKAATLWRDDQLRQNLVDHKDWINILSQPEGTCPGMNQNDLYFRKEGISEIQKLSLIKDGAARGLNSEGIYNVTEEFHLPGEPKPFPGKGAYLLKKVDIKSSNKGPLASCEPYALKQFDIWHRTGIRTDPSEFGAIILKRERGEEVAKNDLWKASSQQQKQSVLSKVQAASAHRVYKLSFQTSTNSARLLPTDLNSGNHIVWITQNEKDELIAQEVNLIDFGYPGILTWKEKPSWETFQAVVMHNRRCIFAATFFSDALLELSLVFSPPILLLAPPAPNAIPYDVLRRFLCKKWYEQQHDLKLK</sequence>
<proteinExistence type="predicted"/>
<feature type="signal peptide" evidence="2">
    <location>
        <begin position="1"/>
        <end position="22"/>
    </location>
</feature>
<feature type="compositionally biased region" description="Polar residues" evidence="1">
    <location>
        <begin position="32"/>
        <end position="41"/>
    </location>
</feature>
<organism evidence="3 4">
    <name type="scientific">Lentinula raphanica</name>
    <dbReference type="NCBI Taxonomy" id="153919"/>
    <lineage>
        <taxon>Eukaryota</taxon>
        <taxon>Fungi</taxon>
        <taxon>Dikarya</taxon>
        <taxon>Basidiomycota</taxon>
        <taxon>Agaricomycotina</taxon>
        <taxon>Agaricomycetes</taxon>
        <taxon>Agaricomycetidae</taxon>
        <taxon>Agaricales</taxon>
        <taxon>Marasmiineae</taxon>
        <taxon>Omphalotaceae</taxon>
        <taxon>Lentinula</taxon>
    </lineage>
</organism>
<dbReference type="Proteomes" id="UP001163846">
    <property type="component" value="Unassembled WGS sequence"/>
</dbReference>
<reference evidence="3" key="1">
    <citation type="submission" date="2022-08" db="EMBL/GenBank/DDBJ databases">
        <authorList>
            <consortium name="DOE Joint Genome Institute"/>
            <person name="Min B."/>
            <person name="Riley R."/>
            <person name="Sierra-Patev S."/>
            <person name="Naranjo-Ortiz M."/>
            <person name="Looney B."/>
            <person name="Konkel Z."/>
            <person name="Slot J.C."/>
            <person name="Sakamoto Y."/>
            <person name="Steenwyk J.L."/>
            <person name="Rokas A."/>
            <person name="Carro J."/>
            <person name="Camarero S."/>
            <person name="Ferreira P."/>
            <person name="Molpeceres G."/>
            <person name="Ruiz-Duenas F.J."/>
            <person name="Serrano A."/>
            <person name="Henrissat B."/>
            <person name="Drula E."/>
            <person name="Hughes K.W."/>
            <person name="Mata J.L."/>
            <person name="Ishikawa N.K."/>
            <person name="Vargas-Isla R."/>
            <person name="Ushijima S."/>
            <person name="Smith C.A."/>
            <person name="Ahrendt S."/>
            <person name="Andreopoulos W."/>
            <person name="He G."/>
            <person name="Labutti K."/>
            <person name="Lipzen A."/>
            <person name="Ng V."/>
            <person name="Sandor L."/>
            <person name="Barry K."/>
            <person name="Martinez A.T."/>
            <person name="Xiao Y."/>
            <person name="Gibbons J.G."/>
            <person name="Terashima K."/>
            <person name="Hibbett D.S."/>
            <person name="Grigoriev I.V."/>
        </authorList>
    </citation>
    <scope>NUCLEOTIDE SEQUENCE</scope>
    <source>
        <strain evidence="3">TFB9207</strain>
    </source>
</reference>
<accession>A0AA38PCF5</accession>
<evidence type="ECO:0000313" key="3">
    <source>
        <dbReference type="EMBL" id="KAJ3840354.1"/>
    </source>
</evidence>